<comment type="caution">
    <text evidence="1">The sequence shown here is derived from an EMBL/GenBank/DDBJ whole genome shotgun (WGS) entry which is preliminary data.</text>
</comment>
<organism evidence="1">
    <name type="scientific">marine sediment metagenome</name>
    <dbReference type="NCBI Taxonomy" id="412755"/>
    <lineage>
        <taxon>unclassified sequences</taxon>
        <taxon>metagenomes</taxon>
        <taxon>ecological metagenomes</taxon>
    </lineage>
</organism>
<dbReference type="AlphaFoldDB" id="A0A0F8WCH0"/>
<sequence length="68" mass="8061">MAETEPKKFEKNLYLVIVDTNIYHYVYCSYDAIMNERACLHETGNDHRVQFVRLVLTDLDAINHVHFC</sequence>
<proteinExistence type="predicted"/>
<protein>
    <submittedName>
        <fullName evidence="1">Uncharacterized protein</fullName>
    </submittedName>
</protein>
<dbReference type="EMBL" id="LAZR01065953">
    <property type="protein sequence ID" value="KKK54522.1"/>
    <property type="molecule type" value="Genomic_DNA"/>
</dbReference>
<evidence type="ECO:0000313" key="1">
    <source>
        <dbReference type="EMBL" id="KKK54522.1"/>
    </source>
</evidence>
<reference evidence="1" key="1">
    <citation type="journal article" date="2015" name="Nature">
        <title>Complex archaea that bridge the gap between prokaryotes and eukaryotes.</title>
        <authorList>
            <person name="Spang A."/>
            <person name="Saw J.H."/>
            <person name="Jorgensen S.L."/>
            <person name="Zaremba-Niedzwiedzka K."/>
            <person name="Martijn J."/>
            <person name="Lind A.E."/>
            <person name="van Eijk R."/>
            <person name="Schleper C."/>
            <person name="Guy L."/>
            <person name="Ettema T.J."/>
        </authorList>
    </citation>
    <scope>NUCLEOTIDE SEQUENCE</scope>
</reference>
<gene>
    <name evidence="1" type="ORF">LCGC14_3083890</name>
</gene>
<accession>A0A0F8WCH0</accession>
<name>A0A0F8WCH0_9ZZZZ</name>